<gene>
    <name evidence="1" type="ORF">US52_C0001G0008</name>
</gene>
<organism evidence="1 2">
    <name type="scientific">candidate division WS6 bacterium GW2011_GWA2_37_6</name>
    <dbReference type="NCBI Taxonomy" id="1619087"/>
    <lineage>
        <taxon>Bacteria</taxon>
        <taxon>Candidatus Dojkabacteria</taxon>
    </lineage>
</organism>
<reference evidence="1 2" key="1">
    <citation type="journal article" date="2015" name="Nature">
        <title>rRNA introns, odd ribosomes, and small enigmatic genomes across a large radiation of phyla.</title>
        <authorList>
            <person name="Brown C.T."/>
            <person name="Hug L.A."/>
            <person name="Thomas B.C."/>
            <person name="Sharon I."/>
            <person name="Castelle C.J."/>
            <person name="Singh A."/>
            <person name="Wilkins M.J."/>
            <person name="Williams K.H."/>
            <person name="Banfield J.F."/>
        </authorList>
    </citation>
    <scope>NUCLEOTIDE SEQUENCE [LARGE SCALE GENOMIC DNA]</scope>
</reference>
<dbReference type="AlphaFoldDB" id="A0A0G0HCS2"/>
<dbReference type="Proteomes" id="UP000034852">
    <property type="component" value="Unassembled WGS sequence"/>
</dbReference>
<dbReference type="EMBL" id="LBTH01000001">
    <property type="protein sequence ID" value="KKQ36340.1"/>
    <property type="molecule type" value="Genomic_DNA"/>
</dbReference>
<proteinExistence type="predicted"/>
<evidence type="ECO:0000313" key="1">
    <source>
        <dbReference type="EMBL" id="KKQ36340.1"/>
    </source>
</evidence>
<comment type="caution">
    <text evidence="1">The sequence shown here is derived from an EMBL/GenBank/DDBJ whole genome shotgun (WGS) entry which is preliminary data.</text>
</comment>
<name>A0A0G0HCS2_9BACT</name>
<protein>
    <submittedName>
        <fullName evidence="1">Uncharacterized protein</fullName>
    </submittedName>
</protein>
<sequence>MEKQISLPNGTKEIIKSYFELPLGGKKVKCPYFMNLKGERAGLRVMIGKGTVEEIVHEVMVWAQLKGVGLNKMSTEEIRSFMIKKGIGIDCSGFAVYVLDAWFKEIYHAHLWESLHYKDNSFFAKLRRRLRPVENIGAELLTSEINCTKVTHLQEILPGDLIRAKGKQNNAHHVAVITDVFYNDKGIIEKFVYTHSHRFYELENGVREGYVIITDPEKELKDQEWHDHYQNRNYMLEDLLVDYQDNGIRRLKASVPFSAS</sequence>
<accession>A0A0G0HCS2</accession>
<evidence type="ECO:0000313" key="2">
    <source>
        <dbReference type="Proteomes" id="UP000034852"/>
    </source>
</evidence>